<dbReference type="Pfam" id="PF00814">
    <property type="entry name" value="TsaD"/>
    <property type="match status" value="1"/>
</dbReference>
<dbReference type="InterPro" id="IPR043129">
    <property type="entry name" value="ATPase_NBD"/>
</dbReference>
<gene>
    <name evidence="8" type="ORF">Metal_3706</name>
</gene>
<sequence length="229" mass="24178">MKLLAVETATEACSAALYLDGEVIERYQVSPRDHAQLILPMVDGLMREAGLKLADLDALAFGRGPGSFTGVRIATGVIHGIALGGDLPVVPVSTLAAVAQAFFDRNGDRCGTAFTAMDARMGEIYFAVYRREAAGFAELIGEETVTPAESIVFPDVSGAGIGTGWGPYRDALAGRLFGCVDLIETDNLPRAGAVARLGARGYAQGLAVDVEDAQPVYLRNKVAKKESER</sequence>
<dbReference type="Proteomes" id="UP000005090">
    <property type="component" value="Chromosome"/>
</dbReference>
<dbReference type="SUPFAM" id="SSF53067">
    <property type="entry name" value="Actin-like ATPase domain"/>
    <property type="match status" value="2"/>
</dbReference>
<evidence type="ECO:0000313" key="9">
    <source>
        <dbReference type="Proteomes" id="UP000005090"/>
    </source>
</evidence>
<feature type="domain" description="Gcp-like" evidence="7">
    <location>
        <begin position="30"/>
        <end position="151"/>
    </location>
</feature>
<dbReference type="CDD" id="cd24032">
    <property type="entry name" value="ASKHA_NBD_TsaB"/>
    <property type="match status" value="1"/>
</dbReference>
<keyword evidence="5" id="KW-0819">tRNA processing</keyword>
<evidence type="ECO:0000256" key="4">
    <source>
        <dbReference type="ARBA" id="ARBA00022490"/>
    </source>
</evidence>
<evidence type="ECO:0000259" key="7">
    <source>
        <dbReference type="Pfam" id="PF00814"/>
    </source>
</evidence>
<organism evidence="8 9">
    <name type="scientific">Methylomicrobium album BG8</name>
    <dbReference type="NCBI Taxonomy" id="686340"/>
    <lineage>
        <taxon>Bacteria</taxon>
        <taxon>Pseudomonadati</taxon>
        <taxon>Pseudomonadota</taxon>
        <taxon>Gammaproteobacteria</taxon>
        <taxon>Methylococcales</taxon>
        <taxon>Methylococcaceae</taxon>
        <taxon>Methylomicrobium</taxon>
    </lineage>
</organism>
<evidence type="ECO:0000256" key="5">
    <source>
        <dbReference type="ARBA" id="ARBA00022694"/>
    </source>
</evidence>
<evidence type="ECO:0000256" key="2">
    <source>
        <dbReference type="ARBA" id="ARBA00010493"/>
    </source>
</evidence>
<dbReference type="AlphaFoldDB" id="H8GHN3"/>
<dbReference type="InterPro" id="IPR022496">
    <property type="entry name" value="T6A_TsaB"/>
</dbReference>
<evidence type="ECO:0000256" key="3">
    <source>
        <dbReference type="ARBA" id="ARBA00019012"/>
    </source>
</evidence>
<keyword evidence="4" id="KW-0963">Cytoplasm</keyword>
<keyword evidence="9" id="KW-1185">Reference proteome</keyword>
<dbReference type="HOGENOM" id="CLU_064886_2_0_6"/>
<dbReference type="FunFam" id="3.30.420.40:FF:000097">
    <property type="entry name" value="tRNA threonylcarbamoyladenosine biosynthesis protein TsaB"/>
    <property type="match status" value="1"/>
</dbReference>
<dbReference type="PANTHER" id="PTHR11735">
    <property type="entry name" value="TRNA N6-ADENOSINE THREONYLCARBAMOYLTRANSFERASE"/>
    <property type="match status" value="1"/>
</dbReference>
<dbReference type="Gene3D" id="3.30.420.40">
    <property type="match status" value="2"/>
</dbReference>
<dbReference type="InterPro" id="IPR000905">
    <property type="entry name" value="Gcp-like_dom"/>
</dbReference>
<accession>H8GHN3</accession>
<evidence type="ECO:0000256" key="6">
    <source>
        <dbReference type="ARBA" id="ARBA00032446"/>
    </source>
</evidence>
<name>H8GHN3_METAL</name>
<dbReference type="EMBL" id="CM001475">
    <property type="protein sequence ID" value="EIC31351.1"/>
    <property type="molecule type" value="Genomic_DNA"/>
</dbReference>
<evidence type="ECO:0000256" key="1">
    <source>
        <dbReference type="ARBA" id="ARBA00004496"/>
    </source>
</evidence>
<dbReference type="GO" id="GO:0005829">
    <property type="term" value="C:cytosol"/>
    <property type="evidence" value="ECO:0007669"/>
    <property type="project" value="TreeGrafter"/>
</dbReference>
<dbReference type="NCBIfam" id="TIGR03725">
    <property type="entry name" value="T6A_YeaZ"/>
    <property type="match status" value="1"/>
</dbReference>
<dbReference type="PANTHER" id="PTHR11735:SF11">
    <property type="entry name" value="TRNA THREONYLCARBAMOYLADENOSINE BIOSYNTHESIS PROTEIN TSAB"/>
    <property type="match status" value="1"/>
</dbReference>
<proteinExistence type="inferred from homology"/>
<comment type="subcellular location">
    <subcellularLocation>
        <location evidence="1">Cytoplasm</location>
    </subcellularLocation>
</comment>
<dbReference type="RefSeq" id="WP_005374654.1">
    <property type="nucleotide sequence ID" value="NZ_CM001475.1"/>
</dbReference>
<protein>
    <recommendedName>
        <fullName evidence="3">tRNA threonylcarbamoyladenosine biosynthesis protein TsaB</fullName>
    </recommendedName>
    <alternativeName>
        <fullName evidence="6">t(6)A37 threonylcarbamoyladenosine biosynthesis protein TsaB</fullName>
    </alternativeName>
</protein>
<evidence type="ECO:0000313" key="8">
    <source>
        <dbReference type="EMBL" id="EIC31351.1"/>
    </source>
</evidence>
<dbReference type="STRING" id="686340.Metal_3706"/>
<reference evidence="8 9" key="1">
    <citation type="journal article" date="2013" name="Genome Announc.">
        <title>Genome Sequence of the Obligate Gammaproteobacterial Methanotroph Methylomicrobium album Strain BG8.</title>
        <authorList>
            <person name="Kits K.D."/>
            <person name="Kalyuzhnaya M.G."/>
            <person name="Klotz M.G."/>
            <person name="Jetten M.S."/>
            <person name="Op den Camp H.J."/>
            <person name="Vuilleumier S."/>
            <person name="Bringel F."/>
            <person name="Dispirito A.A."/>
            <person name="Murrell J.C."/>
            <person name="Bruce D."/>
            <person name="Cheng J.F."/>
            <person name="Copeland A."/>
            <person name="Goodwin L."/>
            <person name="Hauser L."/>
            <person name="Lajus A."/>
            <person name="Land M.L."/>
            <person name="Lapidus A."/>
            <person name="Lucas S."/>
            <person name="Medigue C."/>
            <person name="Pitluck S."/>
            <person name="Woyke T."/>
            <person name="Zeytun A."/>
            <person name="Stein L.Y."/>
        </authorList>
    </citation>
    <scope>NUCLEOTIDE SEQUENCE [LARGE SCALE GENOMIC DNA]</scope>
    <source>
        <strain evidence="8 9">BG8</strain>
    </source>
</reference>
<comment type="similarity">
    <text evidence="2">Belongs to the KAE1 / TsaD family. TsaB subfamily.</text>
</comment>
<dbReference type="GO" id="GO:0002949">
    <property type="term" value="P:tRNA threonylcarbamoyladenosine modification"/>
    <property type="evidence" value="ECO:0007669"/>
    <property type="project" value="InterPro"/>
</dbReference>
<dbReference type="eggNOG" id="COG1214">
    <property type="taxonomic scope" value="Bacteria"/>
</dbReference>